<reference evidence="2 3" key="1">
    <citation type="submission" date="2019-01" db="EMBL/GenBank/DDBJ databases">
        <title>Genome sequencing of the rare red list fungi Fomitopsis rosea.</title>
        <authorList>
            <person name="Buettner E."/>
            <person name="Kellner H."/>
        </authorList>
    </citation>
    <scope>NUCLEOTIDE SEQUENCE [LARGE SCALE GENOMIC DNA]</scope>
    <source>
        <strain evidence="2 3">DSM 105464</strain>
    </source>
</reference>
<feature type="region of interest" description="Disordered" evidence="1">
    <location>
        <begin position="403"/>
        <end position="456"/>
    </location>
</feature>
<feature type="compositionally biased region" description="Polar residues" evidence="1">
    <location>
        <begin position="31"/>
        <end position="41"/>
    </location>
</feature>
<feature type="compositionally biased region" description="Pro residues" evidence="1">
    <location>
        <begin position="152"/>
        <end position="161"/>
    </location>
</feature>
<feature type="compositionally biased region" description="Basic residues" evidence="1">
    <location>
        <begin position="131"/>
        <end position="145"/>
    </location>
</feature>
<proteinExistence type="predicted"/>
<feature type="compositionally biased region" description="Polar residues" evidence="1">
    <location>
        <begin position="89"/>
        <end position="100"/>
    </location>
</feature>
<sequence length="456" mass="48463">MHTNVSQNASQPGENEPSTGLTAKMADSRAPSPQNGRTSPASDDPRSFANVTAGRPATPPAPASDGMPRTPRLRPTFVLGEIPYLSLAAPTSNSEQTQALSIPEALPDETSFPPLDIAPPTQAPTTETAKSKKAARKQAAKLKKTTNRDKGTPPPSTPPPTASQQPPAAAAQQPPLTPQPPLTDETPGQDGRKRRRVSRERVEDGGESSQLQPVVRLQQSPGPLLVQTSAAKPTPTTTSAVIMNHGPAANSTMINNERGEFSQLQARSTIDLAFPPPPVAHPFAEWDPVNGGYIWNHPPMAADPHWRPNASPRRTGGPPSDAAHSDDNSLYAASFDDVIRSYRSPPPGLSEVSPVHRTTTNAPPRAPTQPLPPSAPGGIMNQTQGTQPGLSTRTQDFLAMNIDLSSDPNGSILAPPWHKEPGRPRRVFTENASLRYKPYPGSSGRQMPIAAPPRPP</sequence>
<dbReference type="Proteomes" id="UP000298390">
    <property type="component" value="Unassembled WGS sequence"/>
</dbReference>
<gene>
    <name evidence="2" type="ORF">EVJ58_g9727</name>
</gene>
<feature type="region of interest" description="Disordered" evidence="1">
    <location>
        <begin position="304"/>
        <end position="327"/>
    </location>
</feature>
<feature type="region of interest" description="Disordered" evidence="1">
    <location>
        <begin position="342"/>
        <end position="391"/>
    </location>
</feature>
<feature type="compositionally biased region" description="Polar residues" evidence="1">
    <location>
        <begin position="380"/>
        <end position="391"/>
    </location>
</feature>
<feature type="region of interest" description="Disordered" evidence="1">
    <location>
        <begin position="89"/>
        <end position="239"/>
    </location>
</feature>
<protein>
    <submittedName>
        <fullName evidence="2">Uncharacterized protein</fullName>
    </submittedName>
</protein>
<feature type="compositionally biased region" description="Low complexity" evidence="1">
    <location>
        <begin position="118"/>
        <end position="128"/>
    </location>
</feature>
<name>A0A4Y9XSC4_9APHY</name>
<comment type="caution">
    <text evidence="2">The sequence shown here is derived from an EMBL/GenBank/DDBJ whole genome shotgun (WGS) entry which is preliminary data.</text>
</comment>
<organism evidence="2 3">
    <name type="scientific">Rhodofomes roseus</name>
    <dbReference type="NCBI Taxonomy" id="34475"/>
    <lineage>
        <taxon>Eukaryota</taxon>
        <taxon>Fungi</taxon>
        <taxon>Dikarya</taxon>
        <taxon>Basidiomycota</taxon>
        <taxon>Agaricomycotina</taxon>
        <taxon>Agaricomycetes</taxon>
        <taxon>Polyporales</taxon>
        <taxon>Rhodofomes</taxon>
    </lineage>
</organism>
<accession>A0A4Y9XSC4</accession>
<feature type="compositionally biased region" description="Pro residues" evidence="1">
    <location>
        <begin position="364"/>
        <end position="375"/>
    </location>
</feature>
<feature type="compositionally biased region" description="Low complexity" evidence="1">
    <location>
        <begin position="162"/>
        <end position="174"/>
    </location>
</feature>
<dbReference type="AlphaFoldDB" id="A0A4Y9XSC4"/>
<feature type="compositionally biased region" description="Polar residues" evidence="1">
    <location>
        <begin position="1"/>
        <end position="21"/>
    </location>
</feature>
<evidence type="ECO:0000256" key="1">
    <source>
        <dbReference type="SAM" id="MobiDB-lite"/>
    </source>
</evidence>
<feature type="compositionally biased region" description="Low complexity" evidence="1">
    <location>
        <begin position="228"/>
        <end position="239"/>
    </location>
</feature>
<evidence type="ECO:0000313" key="3">
    <source>
        <dbReference type="Proteomes" id="UP000298390"/>
    </source>
</evidence>
<feature type="compositionally biased region" description="Polar residues" evidence="1">
    <location>
        <begin position="208"/>
        <end position="221"/>
    </location>
</feature>
<evidence type="ECO:0000313" key="2">
    <source>
        <dbReference type="EMBL" id="TFY52945.1"/>
    </source>
</evidence>
<feature type="region of interest" description="Disordered" evidence="1">
    <location>
        <begin position="1"/>
        <end position="75"/>
    </location>
</feature>
<dbReference type="EMBL" id="SEKV01000895">
    <property type="protein sequence ID" value="TFY52945.1"/>
    <property type="molecule type" value="Genomic_DNA"/>
</dbReference>